<evidence type="ECO:0000259" key="1">
    <source>
        <dbReference type="Pfam" id="PF17389"/>
    </source>
</evidence>
<dbReference type="Gene3D" id="1.50.10.10">
    <property type="match status" value="1"/>
</dbReference>
<evidence type="ECO:0000313" key="3">
    <source>
        <dbReference type="Proteomes" id="UP001473063"/>
    </source>
</evidence>
<dbReference type="InterPro" id="IPR035396">
    <property type="entry name" value="Bac_rhamnosid6H"/>
</dbReference>
<dbReference type="RefSeq" id="WP_349056907.1">
    <property type="nucleotide sequence ID" value="NZ_JBBMEJ010000011.1"/>
</dbReference>
<dbReference type="EMBL" id="JBBMEJ010000011">
    <property type="protein sequence ID" value="MEQ2371295.1"/>
    <property type="molecule type" value="Genomic_DNA"/>
</dbReference>
<organism evidence="2 3">
    <name type="scientific">Blautia aquisgranensis</name>
    <dbReference type="NCBI Taxonomy" id="3133153"/>
    <lineage>
        <taxon>Bacteria</taxon>
        <taxon>Bacillati</taxon>
        <taxon>Bacillota</taxon>
        <taxon>Clostridia</taxon>
        <taxon>Lachnospirales</taxon>
        <taxon>Lachnospiraceae</taxon>
        <taxon>Blautia</taxon>
    </lineage>
</organism>
<protein>
    <submittedName>
        <fullName evidence="2">Amylo-alpha-1,6-glucosidase</fullName>
    </submittedName>
</protein>
<dbReference type="Gene3D" id="2.60.420.10">
    <property type="entry name" value="Maltose phosphorylase, domain 3"/>
    <property type="match status" value="1"/>
</dbReference>
<dbReference type="PANTHER" id="PTHR34987">
    <property type="entry name" value="C, PUTATIVE (AFU_ORTHOLOGUE AFUA_3G02880)-RELATED"/>
    <property type="match status" value="1"/>
</dbReference>
<feature type="domain" description="Alpha-L-rhamnosidase six-hairpin glycosidase" evidence="1">
    <location>
        <begin position="250"/>
        <end position="576"/>
    </location>
</feature>
<name>A0ABV1BF93_9FIRM</name>
<dbReference type="InterPro" id="IPR008928">
    <property type="entry name" value="6-hairpin_glycosidase_sf"/>
</dbReference>
<dbReference type="Pfam" id="PF17389">
    <property type="entry name" value="Bac_rhamnosid6H"/>
    <property type="match status" value="1"/>
</dbReference>
<keyword evidence="3" id="KW-1185">Reference proteome</keyword>
<dbReference type="InterPro" id="IPR012341">
    <property type="entry name" value="6hp_glycosidase-like_sf"/>
</dbReference>
<sequence>MNTSHWIWYPGDFEIYHGMLQNFSREERGFIWPAYYHLDDCRKHVRFTREYDLEKEETVTVYANCLGYYRINDVKKRFGEPVVCGPGKQKFEIYAGMPAGVPSVRIEGETIISDRGWMADDFVSNPVPVGYNEIYTRREQDPSVWVYDEKEYLPTEVHEDETGVLFVFETELTAILKAEFPEGFREMTLCYGESETEARDTVNCYYSQTLHAPEDEIIRRAFRYVFVPDAHKDEISIKAVHQYVDIPVRAAFSSSDALINKIWDVAVWTFQLCSGIFFIDGVKRDRWIWSGDAYQSYFVNQYLMFDEDINRRTLWALIGNSPIRQHINTIVDYSMYWVIGILNHYRMTGDEEFVKAIYPRMAEMMDFLGGQLDENGFIVGREGDWIFVDWADMDKTGAICAEQMLLAMCYRTMAQADELVKGDGSAWEKKYEALTAQIEKFYWNEEKGAYIDSFSSGKNSVTRHANIFAILFGFADDERKELLMKNVIENDEIPQITTPYFKFYELEAMCAMGRFGAVKAMMESYWGGMLSQGAVTFWEEFDPEKKPEEQYEMYGDPFGKSFCHAWAASPIYLLGRYFAGISLADTAYKSFVVKPETETFETMNCTFPVKGGLVSVKWDEKMLTVESSVAGGTLVYGGKKYVLEPGKPVQTTK</sequence>
<comment type="caution">
    <text evidence="2">The sequence shown here is derived from an EMBL/GenBank/DDBJ whole genome shotgun (WGS) entry which is preliminary data.</text>
</comment>
<dbReference type="PANTHER" id="PTHR34987:SF6">
    <property type="entry name" value="ALPHA-L-RHAMNOSIDASE SIX-HAIRPIN GLYCOSIDASE DOMAIN-CONTAINING PROTEIN"/>
    <property type="match status" value="1"/>
</dbReference>
<dbReference type="SUPFAM" id="SSF48208">
    <property type="entry name" value="Six-hairpin glycosidases"/>
    <property type="match status" value="1"/>
</dbReference>
<evidence type="ECO:0000313" key="2">
    <source>
        <dbReference type="EMBL" id="MEQ2371295.1"/>
    </source>
</evidence>
<proteinExistence type="predicted"/>
<dbReference type="Gene3D" id="2.60.120.260">
    <property type="entry name" value="Galactose-binding domain-like"/>
    <property type="match status" value="2"/>
</dbReference>
<dbReference type="Proteomes" id="UP001473063">
    <property type="component" value="Unassembled WGS sequence"/>
</dbReference>
<accession>A0ABV1BF93</accession>
<reference evidence="2 3" key="1">
    <citation type="submission" date="2024-03" db="EMBL/GenBank/DDBJ databases">
        <title>Human intestinal bacterial collection.</title>
        <authorList>
            <person name="Pauvert C."/>
            <person name="Hitch T.C.A."/>
            <person name="Clavel T."/>
        </authorList>
    </citation>
    <scope>NUCLEOTIDE SEQUENCE [LARGE SCALE GENOMIC DNA]</scope>
    <source>
        <strain evidence="2 3">CLA-JM-H16</strain>
    </source>
</reference>
<gene>
    <name evidence="2" type="ORF">WMO28_10140</name>
</gene>